<dbReference type="Proteomes" id="UP000462621">
    <property type="component" value="Unassembled WGS sequence"/>
</dbReference>
<evidence type="ECO:0000313" key="1">
    <source>
        <dbReference type="EMBL" id="MZI94463.1"/>
    </source>
</evidence>
<proteinExistence type="predicted"/>
<name>A0A7X4RVE7_9VIBR</name>
<organism evidence="1 2">
    <name type="scientific">Vibrio eleionomae</name>
    <dbReference type="NCBI Taxonomy" id="2653505"/>
    <lineage>
        <taxon>Bacteria</taxon>
        <taxon>Pseudomonadati</taxon>
        <taxon>Pseudomonadota</taxon>
        <taxon>Gammaproteobacteria</taxon>
        <taxon>Vibrionales</taxon>
        <taxon>Vibrionaceae</taxon>
        <taxon>Vibrio</taxon>
    </lineage>
</organism>
<keyword evidence="2" id="KW-1185">Reference proteome</keyword>
<evidence type="ECO:0000313" key="2">
    <source>
        <dbReference type="Proteomes" id="UP000462621"/>
    </source>
</evidence>
<sequence length="69" mass="8216">MYKIDFYLKENNKKWSAEIHQLNSDILERHIHPKITSNHYDIYFNYNEESQTGSILLTSGICIGSFRLH</sequence>
<protein>
    <submittedName>
        <fullName evidence="1">Uncharacterized protein</fullName>
    </submittedName>
</protein>
<gene>
    <name evidence="1" type="ORF">F9817_14790</name>
</gene>
<accession>A0A7X4RVE7</accession>
<dbReference type="EMBL" id="WEKT01000029">
    <property type="protein sequence ID" value="MZI94463.1"/>
    <property type="molecule type" value="Genomic_DNA"/>
</dbReference>
<comment type="caution">
    <text evidence="1">The sequence shown here is derived from an EMBL/GenBank/DDBJ whole genome shotgun (WGS) entry which is preliminary data.</text>
</comment>
<dbReference type="AlphaFoldDB" id="A0A7X4RVE7"/>
<reference evidence="1 2" key="1">
    <citation type="submission" date="2019-10" db="EMBL/GenBank/DDBJ databases">
        <title>Vibrio sp. nov. isolated from a shrimp pond.</title>
        <authorList>
            <person name="Gomez-Gil B."/>
            <person name="Enciso-Ibarra J."/>
            <person name="Enciso-Ibarra K."/>
            <person name="Bolan-Mejia C."/>
        </authorList>
    </citation>
    <scope>NUCLEOTIDE SEQUENCE [LARGE SCALE GENOMIC DNA]</scope>
    <source>
        <strain evidence="1 2">CAIM 722</strain>
    </source>
</reference>